<dbReference type="SUPFAM" id="SSF52540">
    <property type="entry name" value="P-loop containing nucleoside triphosphate hydrolases"/>
    <property type="match status" value="1"/>
</dbReference>
<name>A0ABN2HZN5_9ACTN</name>
<organism evidence="3 4">
    <name type="scientific">Kribbella yunnanensis</name>
    <dbReference type="NCBI Taxonomy" id="190194"/>
    <lineage>
        <taxon>Bacteria</taxon>
        <taxon>Bacillati</taxon>
        <taxon>Actinomycetota</taxon>
        <taxon>Actinomycetes</taxon>
        <taxon>Propionibacteriales</taxon>
        <taxon>Kribbellaceae</taxon>
        <taxon>Kribbella</taxon>
    </lineage>
</organism>
<dbReference type="SMART" id="SM00028">
    <property type="entry name" value="TPR"/>
    <property type="match status" value="3"/>
</dbReference>
<dbReference type="CDD" id="cd15831">
    <property type="entry name" value="BTAD"/>
    <property type="match status" value="1"/>
</dbReference>
<dbReference type="InterPro" id="IPR016032">
    <property type="entry name" value="Sig_transdc_resp-reg_C-effctor"/>
</dbReference>
<evidence type="ECO:0000259" key="2">
    <source>
        <dbReference type="SMART" id="SM01043"/>
    </source>
</evidence>
<evidence type="ECO:0000313" key="4">
    <source>
        <dbReference type="Proteomes" id="UP001500280"/>
    </source>
</evidence>
<dbReference type="Proteomes" id="UP001500280">
    <property type="component" value="Unassembled WGS sequence"/>
</dbReference>
<dbReference type="Gene3D" id="3.40.50.300">
    <property type="entry name" value="P-loop containing nucleotide triphosphate hydrolases"/>
    <property type="match status" value="1"/>
</dbReference>
<evidence type="ECO:0000259" key="1">
    <source>
        <dbReference type="SMART" id="SM00382"/>
    </source>
</evidence>
<evidence type="ECO:0000313" key="3">
    <source>
        <dbReference type="EMBL" id="GAA1695898.1"/>
    </source>
</evidence>
<dbReference type="InterPro" id="IPR036388">
    <property type="entry name" value="WH-like_DNA-bd_sf"/>
</dbReference>
<feature type="domain" description="AAA+ ATPase" evidence="1">
    <location>
        <begin position="263"/>
        <end position="408"/>
    </location>
</feature>
<reference evidence="3 4" key="1">
    <citation type="journal article" date="2019" name="Int. J. Syst. Evol. Microbiol.">
        <title>The Global Catalogue of Microorganisms (GCM) 10K type strain sequencing project: providing services to taxonomists for standard genome sequencing and annotation.</title>
        <authorList>
            <consortium name="The Broad Institute Genomics Platform"/>
            <consortium name="The Broad Institute Genome Sequencing Center for Infectious Disease"/>
            <person name="Wu L."/>
            <person name="Ma J."/>
        </authorList>
    </citation>
    <scope>NUCLEOTIDE SEQUENCE [LARGE SCALE GENOMIC DNA]</scope>
    <source>
        <strain evidence="3 4">JCM 14307</strain>
    </source>
</reference>
<feature type="domain" description="Bacterial transcriptional activator" evidence="2">
    <location>
        <begin position="96"/>
        <end position="225"/>
    </location>
</feature>
<dbReference type="SMART" id="SM01043">
    <property type="entry name" value="BTAD"/>
    <property type="match status" value="1"/>
</dbReference>
<accession>A0ABN2HZN5</accession>
<sequence length="893" mass="97067">MELAVRVLGPTVIEAGGTSVRVDRPFERALAVRLALAHGSGVPDDTLIRDLWSEDAAAKPVERLRALVYRLRQTLGDHASAIRRTSSGYALAAEPVDLVAVDALVGADQLDEALQHWRGEALADLRTFPFGALEGVRLDALRLSLRTQSIEAKLATGQSDPAELEQLVAENPLHERVVGLSAIALYRSGRQAEALQRLAGLRKALVDELGIDPAPETIALELRILRQDPDLADQQTVRRTGVGRSAFVGRDSELETLLGLLTSPTLITLTGGPGMGKTRLAREITAAVQSRNGRPIVWLDLATLGVGEAVLPALAAAADVEAGTGDPLPRILDKLGGALLVVDNAEHLVDEVAELLLRIRSKAVGLAVLVTSQRPLRISEEEVHQVGPLSREAAGVLFCSRSGLQPSDQIDLICEALDRLPLAVELAAGLTRTLTVDQLATRIQHRLRLLVSGNRDTGIRHSSLRAALDWSHSLLESPGQLVLRRLAVFVGGCTLEAAEQVVSGDGIHPADVVPILVDLTDRCLIGVELDGEGVRYRLLETVRDFALECLQAAGEETAVRRRHAEWCTELAARTEKYGGSNHRELLSELSQEEANLRAALDWSLGPDGDSGRVLAIAAPTWWYWWSRGLKEPAQDWLRRAIEIGKPERTREWGVALRSLATLTRYSGGYAEARVLGEQALELFRELGDHIAEVSALVGLSITSITLQDFENALAQGRQAIDKAEPLDNQRMLGTAVNVTGVALRNLGRFREAEEMFTRVRDLWSDDPRGLAAAHNNLATVAWQFKELERCRELCLESLRLYRELDLSEGMVDVLELLSSLEVEEGRPAVALRLLTVSATQRLRIGSPLVIPDELAARARAEELARRMLGPDAAAVITTAQDEPIAPVVDSLLA</sequence>
<dbReference type="InterPro" id="IPR003593">
    <property type="entry name" value="AAA+_ATPase"/>
</dbReference>
<keyword evidence="4" id="KW-1185">Reference proteome</keyword>
<dbReference type="InterPro" id="IPR005158">
    <property type="entry name" value="BTAD"/>
</dbReference>
<proteinExistence type="predicted"/>
<dbReference type="InterPro" id="IPR027417">
    <property type="entry name" value="P-loop_NTPase"/>
</dbReference>
<dbReference type="PANTHER" id="PTHR47691">
    <property type="entry name" value="REGULATOR-RELATED"/>
    <property type="match status" value="1"/>
</dbReference>
<dbReference type="InterPro" id="IPR011990">
    <property type="entry name" value="TPR-like_helical_dom_sf"/>
</dbReference>
<dbReference type="Pfam" id="PF13401">
    <property type="entry name" value="AAA_22"/>
    <property type="match status" value="1"/>
</dbReference>
<dbReference type="InterPro" id="IPR019734">
    <property type="entry name" value="TPR_rpt"/>
</dbReference>
<dbReference type="PANTHER" id="PTHR47691:SF3">
    <property type="entry name" value="HTH-TYPE TRANSCRIPTIONAL REGULATOR RV0890C-RELATED"/>
    <property type="match status" value="1"/>
</dbReference>
<dbReference type="Pfam" id="PF03704">
    <property type="entry name" value="BTAD"/>
    <property type="match status" value="1"/>
</dbReference>
<dbReference type="SUPFAM" id="SSF48452">
    <property type="entry name" value="TPR-like"/>
    <property type="match status" value="3"/>
</dbReference>
<dbReference type="Gene3D" id="1.25.40.10">
    <property type="entry name" value="Tetratricopeptide repeat domain"/>
    <property type="match status" value="2"/>
</dbReference>
<dbReference type="Gene3D" id="1.10.10.10">
    <property type="entry name" value="Winged helix-like DNA-binding domain superfamily/Winged helix DNA-binding domain"/>
    <property type="match status" value="1"/>
</dbReference>
<dbReference type="RefSeq" id="WP_344155869.1">
    <property type="nucleotide sequence ID" value="NZ_BAAANF010000017.1"/>
</dbReference>
<dbReference type="InterPro" id="IPR049945">
    <property type="entry name" value="AAA_22"/>
</dbReference>
<protein>
    <recommendedName>
        <fullName evidence="5">Tetratricopeptide repeat protein</fullName>
    </recommendedName>
</protein>
<gene>
    <name evidence="3" type="ORF">GCM10009745_47240</name>
</gene>
<dbReference type="EMBL" id="BAAANF010000017">
    <property type="protein sequence ID" value="GAA1695898.1"/>
    <property type="molecule type" value="Genomic_DNA"/>
</dbReference>
<dbReference type="SMART" id="SM00382">
    <property type="entry name" value="AAA"/>
    <property type="match status" value="1"/>
</dbReference>
<evidence type="ECO:0008006" key="5">
    <source>
        <dbReference type="Google" id="ProtNLM"/>
    </source>
</evidence>
<dbReference type="SUPFAM" id="SSF46894">
    <property type="entry name" value="C-terminal effector domain of the bipartite response regulators"/>
    <property type="match status" value="1"/>
</dbReference>
<comment type="caution">
    <text evidence="3">The sequence shown here is derived from an EMBL/GenBank/DDBJ whole genome shotgun (WGS) entry which is preliminary data.</text>
</comment>
<dbReference type="Pfam" id="PF13424">
    <property type="entry name" value="TPR_12"/>
    <property type="match status" value="1"/>
</dbReference>